<evidence type="ECO:0000313" key="3">
    <source>
        <dbReference type="EMBL" id="KAJ4459753.1"/>
    </source>
</evidence>
<dbReference type="Proteomes" id="UP001141327">
    <property type="component" value="Unassembled WGS sequence"/>
</dbReference>
<dbReference type="PANTHER" id="PTHR10476">
    <property type="entry name" value="CHARGED MULTIVESICULAR BODY PROTEIN"/>
    <property type="match status" value="1"/>
</dbReference>
<feature type="compositionally biased region" description="Low complexity" evidence="2">
    <location>
        <begin position="190"/>
        <end position="210"/>
    </location>
</feature>
<protein>
    <submittedName>
        <fullName evidence="3">SNF7 family protein</fullName>
    </submittedName>
</protein>
<keyword evidence="1" id="KW-0175">Coiled coil</keyword>
<feature type="compositionally biased region" description="Pro residues" evidence="2">
    <location>
        <begin position="211"/>
        <end position="231"/>
    </location>
</feature>
<organism evidence="3 4">
    <name type="scientific">Paratrimastix pyriformis</name>
    <dbReference type="NCBI Taxonomy" id="342808"/>
    <lineage>
        <taxon>Eukaryota</taxon>
        <taxon>Metamonada</taxon>
        <taxon>Preaxostyla</taxon>
        <taxon>Paratrimastigidae</taxon>
        <taxon>Paratrimastix</taxon>
    </lineage>
</organism>
<dbReference type="Gene3D" id="6.10.140.1230">
    <property type="match status" value="1"/>
</dbReference>
<feature type="region of interest" description="Disordered" evidence="2">
    <location>
        <begin position="190"/>
        <end position="251"/>
    </location>
</feature>
<evidence type="ECO:0000256" key="1">
    <source>
        <dbReference type="SAM" id="Coils"/>
    </source>
</evidence>
<proteinExistence type="predicted"/>
<reference evidence="3" key="1">
    <citation type="journal article" date="2022" name="bioRxiv">
        <title>Genomics of Preaxostyla Flagellates Illuminates Evolutionary Transitions and the Path Towards Mitochondrial Loss.</title>
        <authorList>
            <person name="Novak L.V.F."/>
            <person name="Treitli S.C."/>
            <person name="Pyrih J."/>
            <person name="Halakuc P."/>
            <person name="Pipaliya S.V."/>
            <person name="Vacek V."/>
            <person name="Brzon O."/>
            <person name="Soukal P."/>
            <person name="Eme L."/>
            <person name="Dacks J.B."/>
            <person name="Karnkowska A."/>
            <person name="Elias M."/>
            <person name="Hampl V."/>
        </authorList>
    </citation>
    <scope>NUCLEOTIDE SEQUENCE</scope>
    <source>
        <strain evidence="3">RCP-MX</strain>
    </source>
</reference>
<comment type="caution">
    <text evidence="3">The sequence shown here is derived from an EMBL/GenBank/DDBJ whole genome shotgun (WGS) entry which is preliminary data.</text>
</comment>
<feature type="coiled-coil region" evidence="1">
    <location>
        <begin position="12"/>
        <end position="46"/>
    </location>
</feature>
<dbReference type="Pfam" id="PF03357">
    <property type="entry name" value="Snf7"/>
    <property type="match status" value="1"/>
</dbReference>
<accession>A0ABQ8UN83</accession>
<dbReference type="EMBL" id="JAPMOS010000017">
    <property type="protein sequence ID" value="KAJ4459753.1"/>
    <property type="molecule type" value="Genomic_DNA"/>
</dbReference>
<evidence type="ECO:0000256" key="2">
    <source>
        <dbReference type="SAM" id="MobiDB-lite"/>
    </source>
</evidence>
<dbReference type="InterPro" id="IPR005024">
    <property type="entry name" value="Snf7_fam"/>
</dbReference>
<name>A0ABQ8UN83_9EUKA</name>
<keyword evidence="4" id="KW-1185">Reference proteome</keyword>
<sequence length="251" mass="27550">MGIFGQSTGNLAEQLRANKRALERSMRELDRERVGLENQEKKQIADIKKMAKQGQMECAKIMAKDLVRTRHYIQRFYKMRTELQAISLRVQTLKSTQQMAESMKGVTRIMGRMNRAMNLPQLQRIMMEFERANEQLDMKGEMMSDAVDDALEEDGAEAESDAVVQQVFEEIGIDLHQQMTAVPTDALPATAAAQAAKPQAVSVGESAGASRPPPPPAGGAGLPPPPPPPAAPSSGGDLDAELQARLDNLRR</sequence>
<evidence type="ECO:0000313" key="4">
    <source>
        <dbReference type="Proteomes" id="UP001141327"/>
    </source>
</evidence>
<feature type="compositionally biased region" description="Basic and acidic residues" evidence="2">
    <location>
        <begin position="242"/>
        <end position="251"/>
    </location>
</feature>
<gene>
    <name evidence="3" type="ORF">PAPYR_4146</name>
</gene>